<reference evidence="1 2" key="1">
    <citation type="journal article" date="2023" name="J. Hered.">
        <title>Chromosome-level genome of the wood stork (Mycteria americana) provides insight into avian chromosome evolution.</title>
        <authorList>
            <person name="Flamio R. Jr."/>
            <person name="Ramstad K.M."/>
        </authorList>
    </citation>
    <scope>NUCLEOTIDE SEQUENCE [LARGE SCALE GENOMIC DNA]</scope>
    <source>
        <strain evidence="1">JAX WOST 10</strain>
    </source>
</reference>
<comment type="caution">
    <text evidence="1">The sequence shown here is derived from an EMBL/GenBank/DDBJ whole genome shotgun (WGS) entry which is preliminary data.</text>
</comment>
<organism evidence="1 2">
    <name type="scientific">Mycteria americana</name>
    <name type="common">Wood stork</name>
    <dbReference type="NCBI Taxonomy" id="33587"/>
    <lineage>
        <taxon>Eukaryota</taxon>
        <taxon>Metazoa</taxon>
        <taxon>Chordata</taxon>
        <taxon>Craniata</taxon>
        <taxon>Vertebrata</taxon>
        <taxon>Euteleostomi</taxon>
        <taxon>Archelosauria</taxon>
        <taxon>Archosauria</taxon>
        <taxon>Dinosauria</taxon>
        <taxon>Saurischia</taxon>
        <taxon>Theropoda</taxon>
        <taxon>Coelurosauria</taxon>
        <taxon>Aves</taxon>
        <taxon>Neognathae</taxon>
        <taxon>Neoaves</taxon>
        <taxon>Aequornithes</taxon>
        <taxon>Ciconiiformes</taxon>
        <taxon>Ciconiidae</taxon>
        <taxon>Mycteria</taxon>
    </lineage>
</organism>
<evidence type="ECO:0000313" key="2">
    <source>
        <dbReference type="Proteomes" id="UP001333110"/>
    </source>
</evidence>
<dbReference type="AlphaFoldDB" id="A0AAN7N5U5"/>
<evidence type="ECO:0000313" key="1">
    <source>
        <dbReference type="EMBL" id="KAK4809035.1"/>
    </source>
</evidence>
<accession>A0AAN7N5U5</accession>
<protein>
    <submittedName>
        <fullName evidence="1">Uncharacterized protein</fullName>
    </submittedName>
</protein>
<keyword evidence="2" id="KW-1185">Reference proteome</keyword>
<gene>
    <name evidence="1" type="ORF">QYF61_027872</name>
</gene>
<dbReference type="Proteomes" id="UP001333110">
    <property type="component" value="Unassembled WGS sequence"/>
</dbReference>
<sequence length="105" mass="11464">MLWERCVVTDALLTDGTVVWLGVGFSLQMMTRKLATAGLIQWVTCSVDGGRAADIVYLDCSEAFDSFPQLPSGILRHSGVDNWLVGSMGKWVTGHPQRMVANSSF</sequence>
<proteinExistence type="predicted"/>
<dbReference type="EMBL" id="JAUNZN010000023">
    <property type="protein sequence ID" value="KAK4809035.1"/>
    <property type="molecule type" value="Genomic_DNA"/>
</dbReference>
<name>A0AAN7N5U5_MYCAM</name>